<dbReference type="PROSITE" id="PS00061">
    <property type="entry name" value="ADH_SHORT"/>
    <property type="match status" value="1"/>
</dbReference>
<dbReference type="InterPro" id="IPR020904">
    <property type="entry name" value="Sc_DH/Rdtase_CS"/>
</dbReference>
<name>A0A6A6Q7Q5_9PEZI</name>
<dbReference type="SUPFAM" id="SSF51735">
    <property type="entry name" value="NAD(P)-binding Rossmann-fold domains"/>
    <property type="match status" value="1"/>
</dbReference>
<dbReference type="InterPro" id="IPR036291">
    <property type="entry name" value="NAD(P)-bd_dom_sf"/>
</dbReference>
<sequence>MSNPTSTPTPLTWLVTGCSSGFGLSLTRLLLSTPHIVIATSRDPSRTLDLVRLVTSAKPLNRWLALDVTSPSSTTFVADLEASGVHIDILVNNAGYSIFAPIETVKEDEIRAQMETVFFGPLRLTQAVLPGMRARKSGTIVNFSSGAALEGQPTMGVYAGAKAGLDGVAKVLAKEVAPFGIRILTVVLGTFNTNMGNAAVFGEVGLPEGYEGTMTDNFLQIMKSGTWPPNGDKEKAMKAVYEVVVGQGVGEGRETEKLLLLGSDMVARATGVREQLEHAVEVFGDVAKGCDVEK</sequence>
<gene>
    <name evidence="3" type="ORF">BU16DRAFT_601197</name>
</gene>
<dbReference type="PRINTS" id="PR00081">
    <property type="entry name" value="GDHRDH"/>
</dbReference>
<evidence type="ECO:0000313" key="3">
    <source>
        <dbReference type="EMBL" id="KAF2488478.1"/>
    </source>
</evidence>
<organism evidence="3 4">
    <name type="scientific">Lophium mytilinum</name>
    <dbReference type="NCBI Taxonomy" id="390894"/>
    <lineage>
        <taxon>Eukaryota</taxon>
        <taxon>Fungi</taxon>
        <taxon>Dikarya</taxon>
        <taxon>Ascomycota</taxon>
        <taxon>Pezizomycotina</taxon>
        <taxon>Dothideomycetes</taxon>
        <taxon>Pleosporomycetidae</taxon>
        <taxon>Mytilinidiales</taxon>
        <taxon>Mytilinidiaceae</taxon>
        <taxon>Lophium</taxon>
    </lineage>
</organism>
<dbReference type="PANTHER" id="PTHR43976:SF6">
    <property type="entry name" value="OXIDOREDUCTASE, PUTATIVE (AFU_ORTHOLOGUE AFUA_1G13950)-RELATED"/>
    <property type="match status" value="1"/>
</dbReference>
<dbReference type="Pfam" id="PF00106">
    <property type="entry name" value="adh_short"/>
    <property type="match status" value="1"/>
</dbReference>
<dbReference type="AlphaFoldDB" id="A0A6A6Q7Q5"/>
<dbReference type="Proteomes" id="UP000799750">
    <property type="component" value="Unassembled WGS sequence"/>
</dbReference>
<evidence type="ECO:0000256" key="2">
    <source>
        <dbReference type="RuleBase" id="RU000363"/>
    </source>
</evidence>
<evidence type="ECO:0000256" key="1">
    <source>
        <dbReference type="ARBA" id="ARBA00022857"/>
    </source>
</evidence>
<dbReference type="PANTHER" id="PTHR43976">
    <property type="entry name" value="SHORT CHAIN DEHYDROGENASE"/>
    <property type="match status" value="1"/>
</dbReference>
<dbReference type="InterPro" id="IPR002347">
    <property type="entry name" value="SDR_fam"/>
</dbReference>
<comment type="similarity">
    <text evidence="2">Belongs to the short-chain dehydrogenases/reductases (SDR) family.</text>
</comment>
<reference evidence="3" key="1">
    <citation type="journal article" date="2020" name="Stud. Mycol.">
        <title>101 Dothideomycetes genomes: a test case for predicting lifestyles and emergence of pathogens.</title>
        <authorList>
            <person name="Haridas S."/>
            <person name="Albert R."/>
            <person name="Binder M."/>
            <person name="Bloem J."/>
            <person name="Labutti K."/>
            <person name="Salamov A."/>
            <person name="Andreopoulos B."/>
            <person name="Baker S."/>
            <person name="Barry K."/>
            <person name="Bills G."/>
            <person name="Bluhm B."/>
            <person name="Cannon C."/>
            <person name="Castanera R."/>
            <person name="Culley D."/>
            <person name="Daum C."/>
            <person name="Ezra D."/>
            <person name="Gonzalez J."/>
            <person name="Henrissat B."/>
            <person name="Kuo A."/>
            <person name="Liang C."/>
            <person name="Lipzen A."/>
            <person name="Lutzoni F."/>
            <person name="Magnuson J."/>
            <person name="Mondo S."/>
            <person name="Nolan M."/>
            <person name="Ohm R."/>
            <person name="Pangilinan J."/>
            <person name="Park H.-J."/>
            <person name="Ramirez L."/>
            <person name="Alfaro M."/>
            <person name="Sun H."/>
            <person name="Tritt A."/>
            <person name="Yoshinaga Y."/>
            <person name="Zwiers L.-H."/>
            <person name="Turgeon B."/>
            <person name="Goodwin S."/>
            <person name="Spatafora J."/>
            <person name="Crous P."/>
            <person name="Grigoriev I."/>
        </authorList>
    </citation>
    <scope>NUCLEOTIDE SEQUENCE</scope>
    <source>
        <strain evidence="3">CBS 269.34</strain>
    </source>
</reference>
<dbReference type="EMBL" id="MU004203">
    <property type="protein sequence ID" value="KAF2488478.1"/>
    <property type="molecule type" value="Genomic_DNA"/>
</dbReference>
<accession>A0A6A6Q7Q5</accession>
<keyword evidence="1" id="KW-0521">NADP</keyword>
<protein>
    <submittedName>
        <fullName evidence="3">Putative short-chain oxidoreductase</fullName>
    </submittedName>
</protein>
<dbReference type="Gene3D" id="3.40.50.720">
    <property type="entry name" value="NAD(P)-binding Rossmann-like Domain"/>
    <property type="match status" value="1"/>
</dbReference>
<dbReference type="PRINTS" id="PR00080">
    <property type="entry name" value="SDRFAMILY"/>
</dbReference>
<proteinExistence type="inferred from homology"/>
<keyword evidence="4" id="KW-1185">Reference proteome</keyword>
<dbReference type="OrthoDB" id="1274115at2759"/>
<dbReference type="InterPro" id="IPR051911">
    <property type="entry name" value="SDR_oxidoreductase"/>
</dbReference>
<evidence type="ECO:0000313" key="4">
    <source>
        <dbReference type="Proteomes" id="UP000799750"/>
    </source>
</evidence>